<evidence type="ECO:0000256" key="2">
    <source>
        <dbReference type="ARBA" id="ARBA00034247"/>
    </source>
</evidence>
<proteinExistence type="predicted"/>
<dbReference type="EC" id="2.7.7.65" evidence="1"/>
<feature type="modified residue" description="4-aspartylphosphate" evidence="3">
    <location>
        <position position="76"/>
    </location>
</feature>
<dbReference type="AlphaFoldDB" id="A0A437RGQ4"/>
<dbReference type="GO" id="GO:0043709">
    <property type="term" value="P:cell adhesion involved in single-species biofilm formation"/>
    <property type="evidence" value="ECO:0007669"/>
    <property type="project" value="TreeGrafter"/>
</dbReference>
<dbReference type="OrthoDB" id="9813903at2"/>
<dbReference type="GO" id="GO:1902201">
    <property type="term" value="P:negative regulation of bacterial-type flagellum-dependent cell motility"/>
    <property type="evidence" value="ECO:0007669"/>
    <property type="project" value="TreeGrafter"/>
</dbReference>
<name>A0A437RGQ4_9BURK</name>
<dbReference type="FunFam" id="3.30.70.270:FF:000001">
    <property type="entry name" value="Diguanylate cyclase domain protein"/>
    <property type="match status" value="1"/>
</dbReference>
<dbReference type="EMBL" id="SACR01000003">
    <property type="protein sequence ID" value="RVU45957.1"/>
    <property type="molecule type" value="Genomic_DNA"/>
</dbReference>
<dbReference type="InterPro" id="IPR000160">
    <property type="entry name" value="GGDEF_dom"/>
</dbReference>
<organism evidence="6 7">
    <name type="scientific">Rubrivivax rivuli</name>
    <dbReference type="NCBI Taxonomy" id="1862385"/>
    <lineage>
        <taxon>Bacteria</taxon>
        <taxon>Pseudomonadati</taxon>
        <taxon>Pseudomonadota</taxon>
        <taxon>Betaproteobacteria</taxon>
        <taxon>Burkholderiales</taxon>
        <taxon>Sphaerotilaceae</taxon>
        <taxon>Rubrivivax</taxon>
    </lineage>
</organism>
<dbReference type="PANTHER" id="PTHR45138:SF9">
    <property type="entry name" value="DIGUANYLATE CYCLASE DGCM-RELATED"/>
    <property type="match status" value="1"/>
</dbReference>
<protein>
    <recommendedName>
        <fullName evidence="1">diguanylate cyclase</fullName>
        <ecNumber evidence="1">2.7.7.65</ecNumber>
    </recommendedName>
</protein>
<keyword evidence="3" id="KW-0597">Phosphoprotein</keyword>
<dbReference type="InterPro" id="IPR050469">
    <property type="entry name" value="Diguanylate_Cyclase"/>
</dbReference>
<dbReference type="GO" id="GO:0005886">
    <property type="term" value="C:plasma membrane"/>
    <property type="evidence" value="ECO:0007669"/>
    <property type="project" value="TreeGrafter"/>
</dbReference>
<dbReference type="SMART" id="SM00448">
    <property type="entry name" value="REC"/>
    <property type="match status" value="1"/>
</dbReference>
<dbReference type="PANTHER" id="PTHR45138">
    <property type="entry name" value="REGULATORY COMPONENTS OF SENSORY TRANSDUCTION SYSTEM"/>
    <property type="match status" value="1"/>
</dbReference>
<evidence type="ECO:0000313" key="7">
    <source>
        <dbReference type="Proteomes" id="UP000285575"/>
    </source>
</evidence>
<dbReference type="Proteomes" id="UP000285575">
    <property type="component" value="Unassembled WGS sequence"/>
</dbReference>
<dbReference type="InterPro" id="IPR043128">
    <property type="entry name" value="Rev_trsase/Diguanyl_cyclase"/>
</dbReference>
<dbReference type="GO" id="GO:0000160">
    <property type="term" value="P:phosphorelay signal transduction system"/>
    <property type="evidence" value="ECO:0007669"/>
    <property type="project" value="InterPro"/>
</dbReference>
<dbReference type="Pfam" id="PF00072">
    <property type="entry name" value="Response_reg"/>
    <property type="match status" value="1"/>
</dbReference>
<dbReference type="PROSITE" id="PS50110">
    <property type="entry name" value="RESPONSE_REGULATORY"/>
    <property type="match status" value="1"/>
</dbReference>
<dbReference type="InterPro" id="IPR029787">
    <property type="entry name" value="Nucleotide_cyclase"/>
</dbReference>
<dbReference type="Gene3D" id="3.40.50.2300">
    <property type="match status" value="1"/>
</dbReference>
<dbReference type="Gene3D" id="3.30.70.270">
    <property type="match status" value="1"/>
</dbReference>
<dbReference type="SMART" id="SM00267">
    <property type="entry name" value="GGDEF"/>
    <property type="match status" value="1"/>
</dbReference>
<evidence type="ECO:0000313" key="6">
    <source>
        <dbReference type="EMBL" id="RVU45957.1"/>
    </source>
</evidence>
<dbReference type="Pfam" id="PF00990">
    <property type="entry name" value="GGDEF"/>
    <property type="match status" value="1"/>
</dbReference>
<evidence type="ECO:0000259" key="5">
    <source>
        <dbReference type="PROSITE" id="PS50887"/>
    </source>
</evidence>
<comment type="caution">
    <text evidence="6">The sequence shown here is derived from an EMBL/GenBank/DDBJ whole genome shotgun (WGS) entry which is preliminary data.</text>
</comment>
<dbReference type="NCBIfam" id="TIGR00254">
    <property type="entry name" value="GGDEF"/>
    <property type="match status" value="1"/>
</dbReference>
<dbReference type="SUPFAM" id="SSF55073">
    <property type="entry name" value="Nucleotide cyclase"/>
    <property type="match status" value="1"/>
</dbReference>
<evidence type="ECO:0000256" key="3">
    <source>
        <dbReference type="PROSITE-ProRule" id="PRU00169"/>
    </source>
</evidence>
<reference evidence="6 7" key="1">
    <citation type="submission" date="2019-01" db="EMBL/GenBank/DDBJ databases">
        <authorList>
            <person name="Chen W.-M."/>
        </authorList>
    </citation>
    <scope>NUCLEOTIDE SEQUENCE [LARGE SCALE GENOMIC DNA]</scope>
    <source>
        <strain evidence="6 7">KYPY4</strain>
    </source>
</reference>
<gene>
    <name evidence="6" type="ORF">EOE66_08750</name>
</gene>
<dbReference type="InterPro" id="IPR001789">
    <property type="entry name" value="Sig_transdc_resp-reg_receiver"/>
</dbReference>
<evidence type="ECO:0000256" key="1">
    <source>
        <dbReference type="ARBA" id="ARBA00012528"/>
    </source>
</evidence>
<keyword evidence="7" id="KW-1185">Reference proteome</keyword>
<dbReference type="RefSeq" id="WP_128228329.1">
    <property type="nucleotide sequence ID" value="NZ_SACR01000003.1"/>
</dbReference>
<feature type="domain" description="GGDEF" evidence="5">
    <location>
        <begin position="186"/>
        <end position="323"/>
    </location>
</feature>
<dbReference type="InterPro" id="IPR011006">
    <property type="entry name" value="CheY-like_superfamily"/>
</dbReference>
<accession>A0A437RGQ4</accession>
<dbReference type="GO" id="GO:0052621">
    <property type="term" value="F:diguanylate cyclase activity"/>
    <property type="evidence" value="ECO:0007669"/>
    <property type="project" value="UniProtKB-EC"/>
</dbReference>
<comment type="catalytic activity">
    <reaction evidence="2">
        <text>2 GTP = 3',3'-c-di-GMP + 2 diphosphate</text>
        <dbReference type="Rhea" id="RHEA:24898"/>
        <dbReference type="ChEBI" id="CHEBI:33019"/>
        <dbReference type="ChEBI" id="CHEBI:37565"/>
        <dbReference type="ChEBI" id="CHEBI:58805"/>
        <dbReference type="EC" id="2.7.7.65"/>
    </reaction>
</comment>
<evidence type="ECO:0000259" key="4">
    <source>
        <dbReference type="PROSITE" id="PS50110"/>
    </source>
</evidence>
<feature type="domain" description="Response regulatory" evidence="4">
    <location>
        <begin position="28"/>
        <end position="143"/>
    </location>
</feature>
<sequence>MNSAEPGVASLLSQSAVQTAAAADERPRLLVVDDQRANIQALFQVFQADYKVSMATSGEQALALCRSQPPDLVLLDVVMPGMDGFEVCRQLKADDATKDIPVIFVTGHNDEEAETRGLDVGGADFISKPINPRIVRARVKTQLTMKRQSDLLRQWVYIDGLTRVCNRRCFDEHLASEWDRAARLGAPLSVGLVDVDLFKRYNDHYGHPAGDECLRRVAAVMTASLKRPTDMVARYGGEEFGLLLPDTDAAGALHLAGQIREGLRLAQIDHVESSVGPLLTISVGLCTWTPSVAGSAEALLAAADAQLYLAKSRGRDQACGALLAGSS</sequence>
<dbReference type="PROSITE" id="PS50887">
    <property type="entry name" value="GGDEF"/>
    <property type="match status" value="1"/>
</dbReference>
<dbReference type="CDD" id="cd01949">
    <property type="entry name" value="GGDEF"/>
    <property type="match status" value="1"/>
</dbReference>
<dbReference type="SUPFAM" id="SSF52172">
    <property type="entry name" value="CheY-like"/>
    <property type="match status" value="1"/>
</dbReference>